<keyword evidence="2" id="KW-0436">Ligase</keyword>
<dbReference type="PANTHER" id="PTHR12196">
    <property type="entry name" value="DOMAIN OF UNKNOWN FUNCTION 71 DUF71 -CONTAINING PROTEIN"/>
    <property type="match status" value="1"/>
</dbReference>
<dbReference type="PIRSF" id="PIRSF039123">
    <property type="entry name" value="Diphthamide_synthase"/>
    <property type="match status" value="1"/>
</dbReference>
<dbReference type="AlphaFoldDB" id="A0A523RWW8"/>
<dbReference type="SUPFAM" id="SSF52402">
    <property type="entry name" value="Adenine nucleotide alpha hydrolases-like"/>
    <property type="match status" value="1"/>
</dbReference>
<dbReference type="EC" id="6.3.1.14" evidence="2"/>
<comment type="caution">
    <text evidence="2">The sequence shown here is derived from an EMBL/GenBank/DDBJ whole genome shotgun (WGS) entry which is preliminary data.</text>
</comment>
<dbReference type="NCBIfam" id="TIGR00290">
    <property type="entry name" value="MJ0570_dom"/>
    <property type="match status" value="1"/>
</dbReference>
<sequence length="218" mass="25226">MMQVVASWSGGKDSCLAYYRTVKNGFKVSHLLNFVTENGTKSRSHGIDSKLIQRQAEAIGIPVVQVKTSWQTYEQKFKKAIDKLKQKGIKGIVFGDIDVQEHKEWTDRVSSELNVRAIQPLWRYKQRDLLNEFINEGFQAIVVSLRSDLLDKEWLGRKVDKNFLKDLDELDSGINPCGEKGEYHTFVTDGPIFKKKIEILKGKEILRERHWFLEIKKA</sequence>
<evidence type="ECO:0000313" key="2">
    <source>
        <dbReference type="EMBL" id="TET10265.1"/>
    </source>
</evidence>
<dbReference type="Gene3D" id="3.90.1490.10">
    <property type="entry name" value="putative n-type atp pyrophosphatase, domain 2"/>
    <property type="match status" value="1"/>
</dbReference>
<evidence type="ECO:0000313" key="3">
    <source>
        <dbReference type="Proteomes" id="UP000316360"/>
    </source>
</evidence>
<evidence type="ECO:0000259" key="1">
    <source>
        <dbReference type="Pfam" id="PF01902"/>
    </source>
</evidence>
<protein>
    <submittedName>
        <fullName evidence="2">Diphthine--ammonia ligase</fullName>
        <ecNumber evidence="2">6.3.1.14</ecNumber>
    </submittedName>
</protein>
<dbReference type="InterPro" id="IPR014729">
    <property type="entry name" value="Rossmann-like_a/b/a_fold"/>
</dbReference>
<dbReference type="GO" id="GO:0017178">
    <property type="term" value="F:diphthine-ammonia ligase activity"/>
    <property type="evidence" value="ECO:0007669"/>
    <property type="project" value="UniProtKB-EC"/>
</dbReference>
<dbReference type="Gene3D" id="3.40.50.620">
    <property type="entry name" value="HUPs"/>
    <property type="match status" value="1"/>
</dbReference>
<organism evidence="2 3">
    <name type="scientific">Aerophobetes bacterium</name>
    <dbReference type="NCBI Taxonomy" id="2030807"/>
    <lineage>
        <taxon>Bacteria</taxon>
        <taxon>Candidatus Aerophobota</taxon>
    </lineage>
</organism>
<dbReference type="Proteomes" id="UP000316360">
    <property type="component" value="Unassembled WGS sequence"/>
</dbReference>
<gene>
    <name evidence="2" type="ORF">E3J84_04180</name>
</gene>
<dbReference type="PANTHER" id="PTHR12196:SF2">
    <property type="entry name" value="DIPHTHINE--AMMONIA LIGASE"/>
    <property type="match status" value="1"/>
</dbReference>
<feature type="domain" description="Diphthamide synthase" evidence="1">
    <location>
        <begin position="2"/>
        <end position="218"/>
    </location>
</feature>
<dbReference type="CDD" id="cd01994">
    <property type="entry name" value="AANH_PF0828-like"/>
    <property type="match status" value="1"/>
</dbReference>
<dbReference type="GO" id="GO:0017183">
    <property type="term" value="P:protein histidyl modification to diphthamide"/>
    <property type="evidence" value="ECO:0007669"/>
    <property type="project" value="TreeGrafter"/>
</dbReference>
<dbReference type="InterPro" id="IPR002761">
    <property type="entry name" value="Diphthami_syn_dom"/>
</dbReference>
<accession>A0A523RWW8</accession>
<dbReference type="Pfam" id="PF01902">
    <property type="entry name" value="Diphthami_syn_2"/>
    <property type="match status" value="1"/>
</dbReference>
<proteinExistence type="predicted"/>
<dbReference type="InterPro" id="IPR030662">
    <property type="entry name" value="DPH6/MJ0570"/>
</dbReference>
<dbReference type="EMBL" id="SOKJ01000236">
    <property type="protein sequence ID" value="TET10265.1"/>
    <property type="molecule type" value="Genomic_DNA"/>
</dbReference>
<name>A0A523RWW8_UNCAE</name>
<reference evidence="2 3" key="1">
    <citation type="submission" date="2019-03" db="EMBL/GenBank/DDBJ databases">
        <title>Metabolic potential of uncultured bacteria and archaea associated with petroleum seepage in deep-sea sediments.</title>
        <authorList>
            <person name="Dong X."/>
            <person name="Hubert C."/>
        </authorList>
    </citation>
    <scope>NUCLEOTIDE SEQUENCE [LARGE SCALE GENOMIC DNA]</scope>
    <source>
        <strain evidence="2">E44_bin7</strain>
    </source>
</reference>